<evidence type="ECO:0000256" key="4">
    <source>
        <dbReference type="ARBA" id="ARBA00022723"/>
    </source>
</evidence>
<comment type="similarity">
    <text evidence="1">Belongs to the methyltransferase superfamily. Type-7 methyltransferase family.</text>
</comment>
<accession>A0AAD2EEM1</accession>
<dbReference type="SUPFAM" id="SSF53335">
    <property type="entry name" value="S-adenosyl-L-methionine-dependent methyltransferases"/>
    <property type="match status" value="1"/>
</dbReference>
<evidence type="ECO:0000256" key="2">
    <source>
        <dbReference type="ARBA" id="ARBA00022603"/>
    </source>
</evidence>
<dbReference type="InterPro" id="IPR029063">
    <property type="entry name" value="SAM-dependent_MTases_sf"/>
</dbReference>
<dbReference type="Proteomes" id="UP000834106">
    <property type="component" value="Chromosome 22"/>
</dbReference>
<dbReference type="Gene3D" id="3.40.50.150">
    <property type="entry name" value="Vaccinia Virus protein VP39"/>
    <property type="match status" value="1"/>
</dbReference>
<gene>
    <name evidence="6" type="ORF">FPE_LOCUS33953</name>
</gene>
<dbReference type="InterPro" id="IPR005299">
    <property type="entry name" value="MeTrfase_7"/>
</dbReference>
<evidence type="ECO:0000313" key="7">
    <source>
        <dbReference type="Proteomes" id="UP000834106"/>
    </source>
</evidence>
<keyword evidence="3" id="KW-0808">Transferase</keyword>
<protein>
    <recommendedName>
        <fullName evidence="8">Jasmonate O-methyltransferase</fullName>
    </recommendedName>
</protein>
<dbReference type="Pfam" id="PF03492">
    <property type="entry name" value="Methyltransf_7"/>
    <property type="match status" value="1"/>
</dbReference>
<dbReference type="Gene3D" id="1.10.1200.270">
    <property type="entry name" value="Methyltransferase, alpha-helical capping domain"/>
    <property type="match status" value="1"/>
</dbReference>
<keyword evidence="4" id="KW-0479">Metal-binding</keyword>
<keyword evidence="7" id="KW-1185">Reference proteome</keyword>
<keyword evidence="2" id="KW-0489">Methyltransferase</keyword>
<dbReference type="InterPro" id="IPR042086">
    <property type="entry name" value="MeTrfase_capping"/>
</dbReference>
<dbReference type="PANTHER" id="PTHR31009">
    <property type="entry name" value="S-ADENOSYL-L-METHIONINE:CARBOXYL METHYLTRANSFERASE FAMILY PROTEIN"/>
    <property type="match status" value="1"/>
</dbReference>
<name>A0AAD2EEM1_9LAMI</name>
<evidence type="ECO:0000313" key="6">
    <source>
        <dbReference type="EMBL" id="CAI9786523.1"/>
    </source>
</evidence>
<evidence type="ECO:0000256" key="1">
    <source>
        <dbReference type="ARBA" id="ARBA00007967"/>
    </source>
</evidence>
<dbReference type="GO" id="GO:0046872">
    <property type="term" value="F:metal ion binding"/>
    <property type="evidence" value="ECO:0007669"/>
    <property type="project" value="UniProtKB-KW"/>
</dbReference>
<reference evidence="6" key="1">
    <citation type="submission" date="2023-05" db="EMBL/GenBank/DDBJ databases">
        <authorList>
            <person name="Huff M."/>
        </authorList>
    </citation>
    <scope>NUCLEOTIDE SEQUENCE</scope>
</reference>
<dbReference type="AlphaFoldDB" id="A0AAD2EEM1"/>
<evidence type="ECO:0000256" key="3">
    <source>
        <dbReference type="ARBA" id="ARBA00022679"/>
    </source>
</evidence>
<evidence type="ECO:0000256" key="5">
    <source>
        <dbReference type="ARBA" id="ARBA00022842"/>
    </source>
</evidence>
<organism evidence="6 7">
    <name type="scientific">Fraxinus pennsylvanica</name>
    <dbReference type="NCBI Taxonomy" id="56036"/>
    <lineage>
        <taxon>Eukaryota</taxon>
        <taxon>Viridiplantae</taxon>
        <taxon>Streptophyta</taxon>
        <taxon>Embryophyta</taxon>
        <taxon>Tracheophyta</taxon>
        <taxon>Spermatophyta</taxon>
        <taxon>Magnoliopsida</taxon>
        <taxon>eudicotyledons</taxon>
        <taxon>Gunneridae</taxon>
        <taxon>Pentapetalae</taxon>
        <taxon>asterids</taxon>
        <taxon>lamiids</taxon>
        <taxon>Lamiales</taxon>
        <taxon>Oleaceae</taxon>
        <taxon>Oleeae</taxon>
        <taxon>Fraxinus</taxon>
    </lineage>
</organism>
<dbReference type="GO" id="GO:0008168">
    <property type="term" value="F:methyltransferase activity"/>
    <property type="evidence" value="ECO:0007669"/>
    <property type="project" value="UniProtKB-KW"/>
</dbReference>
<evidence type="ECO:0008006" key="8">
    <source>
        <dbReference type="Google" id="ProtNLM"/>
    </source>
</evidence>
<dbReference type="EMBL" id="OU503057">
    <property type="protein sequence ID" value="CAI9786523.1"/>
    <property type="molecule type" value="Genomic_DNA"/>
</dbReference>
<sequence>MEVMQVLHMNTGEGETSYAKNSIVQSKIISVATSIIHEAVEECLEKNFSDSMGIADLGCSSGPNTLMVISDIIDTIYATINQKGILLPEFRVSLNDLPGNDFNNVFISLPEFYNQLKTEKNIGPEGCFISGVPGSFYGRLFPKKSLHFVHSSSSLHWLSQVPRPLDSNIMPLNKGKIYISKSSPRSVFDAYLSQFKRDFSLFLKSRSAEMVVGGHMVLSFMGRVSADPSSEESCMQWELLAQALMSMALEGLIEEEKIDSFNAPYYAPSAQEVKSVVQEESSFTINCLEAIEIEWDGGAPGNNHFEKYNNKIENYNLSRGQQVAKTIRAVVESMLEVHFGREPMDELFKRYAEMVGDYFSRTTAKYIDLVISLTKKG</sequence>
<keyword evidence="5" id="KW-0460">Magnesium</keyword>
<dbReference type="GO" id="GO:0032259">
    <property type="term" value="P:methylation"/>
    <property type="evidence" value="ECO:0007669"/>
    <property type="project" value="UniProtKB-KW"/>
</dbReference>
<proteinExistence type="inferred from homology"/>